<evidence type="ECO:0000313" key="2">
    <source>
        <dbReference type="EMBL" id="MBH8561040.1"/>
    </source>
</evidence>
<dbReference type="EMBL" id="JAECZC010000002">
    <property type="protein sequence ID" value="MBH8561040.1"/>
    <property type="molecule type" value="Genomic_DNA"/>
</dbReference>
<evidence type="ECO:0000256" key="1">
    <source>
        <dbReference type="SAM" id="Phobius"/>
    </source>
</evidence>
<sequence>MEERQWLTFWLFIWVVVVGLVIRNQWNKKLPSVGLPMIYLLQLSILHWFGAMIYAFPWYRPKSAYLISQKISLASTAIGFTETVYGVIGFGVGSIILAPLVAKIFKPSRLWDVPSQPNLKFPKNYMLLGVFFYFVLGPIFGHIPSISVLVNSGFALLSTGLCLVCWKAWCMRDKQALLRWLLLSGCIPFISILGSGFAGFGVMAVVPVLTFVFNFYRPRWKSIIILLLFLAFGLSFYINYFRDREEIRAKVWGGEGIEARIEQLQKTLSNLEFFNPLKHEHLELIDGRLNLNPQVGLGVKYISSGAIDYANGETLEEAAIAVVPRILWPNKPVGGGSGDLVSRYTGIKFGEGTSVGVGNVLEFYINFGTQGIVLGFAVLGTVLRVIDIVAAKKLISGNWEDFTCWFLPGLAFINPGGSLVEIVGAIAGSVVLVYLLKKFYLQKARSLRTLGTASYR</sequence>
<dbReference type="Proteomes" id="UP000632766">
    <property type="component" value="Unassembled WGS sequence"/>
</dbReference>
<keyword evidence="1" id="KW-1133">Transmembrane helix</keyword>
<reference evidence="2 3" key="1">
    <citation type="journal article" date="2021" name="Int. J. Syst. Evol. Microbiol.">
        <title>Amazonocrinis nigriterrae gen. nov., sp. nov., Atlanticothrix silvestris gen. nov., sp. nov. and Dendronalium phyllosphericum gen. nov., sp. nov., nostocacean cyanobacteria from Brazilian environments.</title>
        <authorList>
            <person name="Alvarenga D.O."/>
            <person name="Andreote A.P.D."/>
            <person name="Branco L.H.Z."/>
            <person name="Delbaje E."/>
            <person name="Cruz R.B."/>
            <person name="Varani A.M."/>
            <person name="Fiore M.F."/>
        </authorList>
    </citation>
    <scope>NUCLEOTIDE SEQUENCE [LARGE SCALE GENOMIC DNA]</scope>
    <source>
        <strain evidence="2 3">CENA67</strain>
    </source>
</reference>
<accession>A0A8J7L6F4</accession>
<feature type="transmembrane region" description="Helical" evidence="1">
    <location>
        <begin position="181"/>
        <end position="214"/>
    </location>
</feature>
<evidence type="ECO:0000313" key="3">
    <source>
        <dbReference type="Proteomes" id="UP000632766"/>
    </source>
</evidence>
<gene>
    <name evidence="2" type="ORF">I8748_02400</name>
</gene>
<keyword evidence="3" id="KW-1185">Reference proteome</keyword>
<dbReference type="RefSeq" id="WP_198123067.1">
    <property type="nucleotide sequence ID" value="NZ_JAECZC010000002.1"/>
</dbReference>
<feature type="transmembrane region" description="Helical" evidence="1">
    <location>
        <begin position="411"/>
        <end position="436"/>
    </location>
</feature>
<feature type="transmembrane region" description="Helical" evidence="1">
    <location>
        <begin position="125"/>
        <end position="143"/>
    </location>
</feature>
<keyword evidence="1" id="KW-0812">Transmembrane</keyword>
<feature type="transmembrane region" description="Helical" evidence="1">
    <location>
        <begin position="149"/>
        <end position="169"/>
    </location>
</feature>
<feature type="transmembrane region" description="Helical" evidence="1">
    <location>
        <begin position="6"/>
        <end position="26"/>
    </location>
</feature>
<feature type="transmembrane region" description="Helical" evidence="1">
    <location>
        <begin position="84"/>
        <end position="105"/>
    </location>
</feature>
<protein>
    <submittedName>
        <fullName evidence="2">Uncharacterized protein</fullName>
    </submittedName>
</protein>
<name>A0A8J7L6F4_9NOST</name>
<feature type="transmembrane region" description="Helical" evidence="1">
    <location>
        <begin position="371"/>
        <end position="391"/>
    </location>
</feature>
<comment type="caution">
    <text evidence="2">The sequence shown here is derived from an EMBL/GenBank/DDBJ whole genome shotgun (WGS) entry which is preliminary data.</text>
</comment>
<proteinExistence type="predicted"/>
<keyword evidence="1" id="KW-0472">Membrane</keyword>
<feature type="transmembrane region" description="Helical" evidence="1">
    <location>
        <begin position="220"/>
        <end position="240"/>
    </location>
</feature>
<feature type="transmembrane region" description="Helical" evidence="1">
    <location>
        <begin position="38"/>
        <end position="59"/>
    </location>
</feature>
<organism evidence="2 3">
    <name type="scientific">Amazonocrinis nigriterrae CENA67</name>
    <dbReference type="NCBI Taxonomy" id="2794033"/>
    <lineage>
        <taxon>Bacteria</taxon>
        <taxon>Bacillati</taxon>
        <taxon>Cyanobacteriota</taxon>
        <taxon>Cyanophyceae</taxon>
        <taxon>Nostocales</taxon>
        <taxon>Nostocaceae</taxon>
        <taxon>Amazonocrinis</taxon>
        <taxon>Amazonocrinis nigriterrae</taxon>
    </lineage>
</organism>
<dbReference type="AlphaFoldDB" id="A0A8J7L6F4"/>